<dbReference type="InterPro" id="IPR004839">
    <property type="entry name" value="Aminotransferase_I/II_large"/>
</dbReference>
<evidence type="ECO:0000313" key="7">
    <source>
        <dbReference type="Proteomes" id="UP000809290"/>
    </source>
</evidence>
<dbReference type="EC" id="2.6.1.-" evidence="6"/>
<evidence type="ECO:0000259" key="5">
    <source>
        <dbReference type="Pfam" id="PF00155"/>
    </source>
</evidence>
<dbReference type="GO" id="GO:0008483">
    <property type="term" value="F:transaminase activity"/>
    <property type="evidence" value="ECO:0007669"/>
    <property type="project" value="UniProtKB-KW"/>
</dbReference>
<dbReference type="InterPro" id="IPR015421">
    <property type="entry name" value="PyrdxlP-dep_Trfase_major"/>
</dbReference>
<evidence type="ECO:0000313" key="6">
    <source>
        <dbReference type="EMBL" id="MBM7816587.1"/>
    </source>
</evidence>
<dbReference type="PANTHER" id="PTHR42790">
    <property type="entry name" value="AMINOTRANSFERASE"/>
    <property type="match status" value="1"/>
</dbReference>
<dbReference type="Proteomes" id="UP000809290">
    <property type="component" value="Unassembled WGS sequence"/>
</dbReference>
<dbReference type="RefSeq" id="WP_239530386.1">
    <property type="nucleotide sequence ID" value="NZ_JAFBCP010000001.1"/>
</dbReference>
<proteinExistence type="predicted"/>
<dbReference type="InterPro" id="IPR015424">
    <property type="entry name" value="PyrdxlP-dep_Trfase"/>
</dbReference>
<dbReference type="CDD" id="cd00609">
    <property type="entry name" value="AAT_like"/>
    <property type="match status" value="1"/>
</dbReference>
<evidence type="ECO:0000256" key="3">
    <source>
        <dbReference type="ARBA" id="ARBA00022679"/>
    </source>
</evidence>
<sequence>MEPIRARLNDCISQMPPSPIRELFRIAHDPAIISFAGGHPDEKLFDVEGMKAAYSHVFDTQGGRAMQYGVTDGEWELRQAAAQRIRGTGISAEASNVLITSGSQQGISLLAHTLFNPGDVLLCENPTFMSALQAFGMHGIEFVAIDTDEGGIVPEALEAAIHYYRPKALYTIPTFQNPTGITMPASRRDHIAQVLSESDMWLIEDDPYSELRFTDERVQPISADPRVADRAFYLGSLSKVLSPGVRIGWIHGPDEILERVTVTKQGTVIQSSTIDQLAVAHYLETNDLDKKLEPVRETYRQRMRTQVDALDRVLPTGSYIAEPSGGMFVWVYLPERYDTSELVYKAIDAGVIFVPGAPFYMENPNYQSMRLTFVSAEPDVIEEGVARLATVF</sequence>
<comment type="caution">
    <text evidence="6">The sequence shown here is derived from an EMBL/GenBank/DDBJ whole genome shotgun (WGS) entry which is preliminary data.</text>
</comment>
<keyword evidence="2 6" id="KW-0032">Aminotransferase</keyword>
<keyword evidence="4" id="KW-0663">Pyridoxal phosphate</keyword>
<keyword evidence="7" id="KW-1185">Reference proteome</keyword>
<evidence type="ECO:0000256" key="4">
    <source>
        <dbReference type="ARBA" id="ARBA00022898"/>
    </source>
</evidence>
<dbReference type="Gene3D" id="3.40.640.10">
    <property type="entry name" value="Type I PLP-dependent aspartate aminotransferase-like (Major domain)"/>
    <property type="match status" value="1"/>
</dbReference>
<dbReference type="Pfam" id="PF00155">
    <property type="entry name" value="Aminotran_1_2"/>
    <property type="match status" value="1"/>
</dbReference>
<gene>
    <name evidence="6" type="ORF">JOE56_001281</name>
</gene>
<evidence type="ECO:0000256" key="1">
    <source>
        <dbReference type="ARBA" id="ARBA00001933"/>
    </source>
</evidence>
<feature type="domain" description="Aminotransferase class I/classII large" evidence="5">
    <location>
        <begin position="60"/>
        <end position="388"/>
    </location>
</feature>
<evidence type="ECO:0000256" key="2">
    <source>
        <dbReference type="ARBA" id="ARBA00022576"/>
    </source>
</evidence>
<reference evidence="6 7" key="1">
    <citation type="submission" date="2021-01" db="EMBL/GenBank/DDBJ databases">
        <title>Sequencing the genomes of 1000 actinobacteria strains.</title>
        <authorList>
            <person name="Klenk H.-P."/>
        </authorList>
    </citation>
    <scope>NUCLEOTIDE SEQUENCE [LARGE SCALE GENOMIC DNA]</scope>
    <source>
        <strain evidence="6 7">DSM 13657</strain>
    </source>
</reference>
<accession>A0ABS2SK02</accession>
<dbReference type="SUPFAM" id="SSF53383">
    <property type="entry name" value="PLP-dependent transferases"/>
    <property type="match status" value="1"/>
</dbReference>
<dbReference type="InterPro" id="IPR015422">
    <property type="entry name" value="PyrdxlP-dep_Trfase_small"/>
</dbReference>
<dbReference type="Gene3D" id="3.90.1150.10">
    <property type="entry name" value="Aspartate Aminotransferase, domain 1"/>
    <property type="match status" value="1"/>
</dbReference>
<organism evidence="6 7">
    <name type="scientific">Brevibacterium paucivorans</name>
    <dbReference type="NCBI Taxonomy" id="170994"/>
    <lineage>
        <taxon>Bacteria</taxon>
        <taxon>Bacillati</taxon>
        <taxon>Actinomycetota</taxon>
        <taxon>Actinomycetes</taxon>
        <taxon>Micrococcales</taxon>
        <taxon>Brevibacteriaceae</taxon>
        <taxon>Brevibacterium</taxon>
    </lineage>
</organism>
<keyword evidence="3 6" id="KW-0808">Transferase</keyword>
<name>A0ABS2SK02_9MICO</name>
<dbReference type="PANTHER" id="PTHR42790:SF19">
    <property type="entry name" value="KYNURENINE_ALPHA-AMINOADIPATE AMINOTRANSFERASE, MITOCHONDRIAL"/>
    <property type="match status" value="1"/>
</dbReference>
<dbReference type="EMBL" id="JAFBCP010000001">
    <property type="protein sequence ID" value="MBM7816587.1"/>
    <property type="molecule type" value="Genomic_DNA"/>
</dbReference>
<protein>
    <submittedName>
        <fullName evidence="6">2-aminoadipate transaminase</fullName>
        <ecNumber evidence="6">2.6.1.-</ecNumber>
    </submittedName>
</protein>
<comment type="cofactor">
    <cofactor evidence="1">
        <name>pyridoxal 5'-phosphate</name>
        <dbReference type="ChEBI" id="CHEBI:597326"/>
    </cofactor>
</comment>
<dbReference type="InterPro" id="IPR050859">
    <property type="entry name" value="Class-I_PLP-dep_aminotransf"/>
</dbReference>